<dbReference type="EMBL" id="RWIU01000002">
    <property type="protein sequence ID" value="RSK44320.1"/>
    <property type="molecule type" value="Genomic_DNA"/>
</dbReference>
<comment type="caution">
    <text evidence="1">The sequence shown here is derived from an EMBL/GenBank/DDBJ whole genome shotgun (WGS) entry which is preliminary data.</text>
</comment>
<protein>
    <recommendedName>
        <fullName evidence="3">LemA family protein</fullName>
    </recommendedName>
</protein>
<keyword evidence="2" id="KW-1185">Reference proteome</keyword>
<gene>
    <name evidence="1" type="ORF">EI293_07220</name>
</gene>
<evidence type="ECO:0000313" key="2">
    <source>
        <dbReference type="Proteomes" id="UP000270291"/>
    </source>
</evidence>
<dbReference type="RefSeq" id="WP_125436481.1">
    <property type="nucleotide sequence ID" value="NZ_RWIU01000002.1"/>
</dbReference>
<proteinExistence type="predicted"/>
<dbReference type="AlphaFoldDB" id="A0A3R9PRH0"/>
<evidence type="ECO:0008006" key="3">
    <source>
        <dbReference type="Google" id="ProtNLM"/>
    </source>
</evidence>
<accession>A0A3R9PRH0</accession>
<dbReference type="PROSITE" id="PS51257">
    <property type="entry name" value="PROKAR_LIPOPROTEIN"/>
    <property type="match status" value="1"/>
</dbReference>
<organism evidence="1 2">
    <name type="scientific">Hymenobacter perfusus</name>
    <dbReference type="NCBI Taxonomy" id="1236770"/>
    <lineage>
        <taxon>Bacteria</taxon>
        <taxon>Pseudomonadati</taxon>
        <taxon>Bacteroidota</taxon>
        <taxon>Cytophagia</taxon>
        <taxon>Cytophagales</taxon>
        <taxon>Hymenobacteraceae</taxon>
        <taxon>Hymenobacter</taxon>
    </lineage>
</organism>
<reference evidence="1 2" key="1">
    <citation type="submission" date="2018-12" db="EMBL/GenBank/DDBJ databases">
        <authorList>
            <person name="Feng G."/>
            <person name="Zhu H."/>
        </authorList>
    </citation>
    <scope>NUCLEOTIDE SEQUENCE [LARGE SCALE GENOMIC DNA]</scope>
    <source>
        <strain evidence="1 2">LMG 26000</strain>
    </source>
</reference>
<dbReference type="OrthoDB" id="892730at2"/>
<sequence length="195" mass="22017">MTRLASMLLALATLLTTISCNRTPKPIDPASAQAVKVQLDILQDSVEARWSDMVASDDTKLHDTRQLLRELTTQPGTNRQQLAQLQYANDRLPRRRYTQQTMAESERIDAYDAAQDSLLRAVYTLLPNEQEPAAAIKTLTDQIQAADGELISFRVRYDQAATRFNNYLQVHTAELEQLGGKYAKLKPLPLFTLQK</sequence>
<name>A0A3R9PRH0_9BACT</name>
<dbReference type="Proteomes" id="UP000270291">
    <property type="component" value="Unassembled WGS sequence"/>
</dbReference>
<evidence type="ECO:0000313" key="1">
    <source>
        <dbReference type="EMBL" id="RSK44320.1"/>
    </source>
</evidence>